<feature type="non-terminal residue" evidence="1">
    <location>
        <position position="1"/>
    </location>
</feature>
<evidence type="ECO:0000313" key="1">
    <source>
        <dbReference type="EMBL" id="JAC60398.1"/>
    </source>
</evidence>
<feature type="non-terminal residue" evidence="1">
    <location>
        <position position="88"/>
    </location>
</feature>
<sequence length="88" mass="8961">KRRQSPVGCSGRRRIRGSLLLQGSLPTLSSSARPDWGWARVASGGGVGALLVPGLQVDIAHLVAAAAAASRLVGRVLAVGGFLGRCAF</sequence>
<gene>
    <name evidence="1" type="ORF">TSPGSL018_29060</name>
</gene>
<accession>A0A061QKY2</accession>
<reference evidence="1" key="1">
    <citation type="submission" date="2014-05" db="EMBL/GenBank/DDBJ databases">
        <title>The transcriptome of the halophilic microalga Tetraselmis sp. GSL018 isolated from the Great Salt Lake, Utah.</title>
        <authorList>
            <person name="Jinkerson R.E."/>
            <person name="D'Adamo S."/>
            <person name="Posewitz M.C."/>
        </authorList>
    </citation>
    <scope>NUCLEOTIDE SEQUENCE</scope>
    <source>
        <strain evidence="1">GSL018</strain>
    </source>
</reference>
<dbReference type="AlphaFoldDB" id="A0A061QKY2"/>
<protein>
    <submittedName>
        <fullName evidence="1">Uncharacterized protein</fullName>
    </submittedName>
</protein>
<proteinExistence type="predicted"/>
<dbReference type="EMBL" id="GBEZ01026850">
    <property type="protein sequence ID" value="JAC60398.1"/>
    <property type="molecule type" value="Transcribed_RNA"/>
</dbReference>
<name>A0A061QKY2_9CHLO</name>
<organism evidence="1">
    <name type="scientific">Tetraselmis sp. GSL018</name>
    <dbReference type="NCBI Taxonomy" id="582737"/>
    <lineage>
        <taxon>Eukaryota</taxon>
        <taxon>Viridiplantae</taxon>
        <taxon>Chlorophyta</taxon>
        <taxon>core chlorophytes</taxon>
        <taxon>Chlorodendrophyceae</taxon>
        <taxon>Chlorodendrales</taxon>
        <taxon>Chlorodendraceae</taxon>
        <taxon>Tetraselmis</taxon>
    </lineage>
</organism>